<dbReference type="RefSeq" id="WP_269606894.1">
    <property type="nucleotide sequence ID" value="NZ_JAPWIJ010000007.1"/>
</dbReference>
<evidence type="ECO:0000313" key="1">
    <source>
        <dbReference type="EMBL" id="MCZ4520521.1"/>
    </source>
</evidence>
<dbReference type="Proteomes" id="UP001081071">
    <property type="component" value="Unassembled WGS sequence"/>
</dbReference>
<proteinExistence type="predicted"/>
<sequence>MAAESEVSRAMLDFALRWSPYGGGRDEDILIEFGLTSPAFFERVLIMLATQPNAVEPRRLTLIKSVALQRLGRLPRSTDRTT</sequence>
<name>A0ABT4MHR7_9NOCA</name>
<keyword evidence="2" id="KW-1185">Reference proteome</keyword>
<gene>
    <name evidence="1" type="ORF">O4220_18575</name>
</gene>
<dbReference type="InterPro" id="IPR021678">
    <property type="entry name" value="DUF3263"/>
</dbReference>
<accession>A0ABT4MHR7</accession>
<reference evidence="1" key="1">
    <citation type="submission" date="2022-12" db="EMBL/GenBank/DDBJ databases">
        <authorList>
            <person name="Krivoruchko A.V."/>
            <person name="Elkin A."/>
        </authorList>
    </citation>
    <scope>NUCLEOTIDE SEQUENCE</scope>
    <source>
        <strain evidence="1">IEGM 1391</strain>
    </source>
</reference>
<organism evidence="1 2">
    <name type="scientific">Rhodococcus ruber</name>
    <dbReference type="NCBI Taxonomy" id="1830"/>
    <lineage>
        <taxon>Bacteria</taxon>
        <taxon>Bacillati</taxon>
        <taxon>Actinomycetota</taxon>
        <taxon>Actinomycetes</taxon>
        <taxon>Mycobacteriales</taxon>
        <taxon>Nocardiaceae</taxon>
        <taxon>Rhodococcus</taxon>
    </lineage>
</organism>
<evidence type="ECO:0000313" key="2">
    <source>
        <dbReference type="Proteomes" id="UP001081071"/>
    </source>
</evidence>
<dbReference type="Pfam" id="PF11662">
    <property type="entry name" value="DUF3263"/>
    <property type="match status" value="1"/>
</dbReference>
<comment type="caution">
    <text evidence="1">The sequence shown here is derived from an EMBL/GenBank/DDBJ whole genome shotgun (WGS) entry which is preliminary data.</text>
</comment>
<protein>
    <submittedName>
        <fullName evidence="1">DUF3263 domain-containing protein</fullName>
    </submittedName>
</protein>
<dbReference type="EMBL" id="JAPWIJ010000007">
    <property type="protein sequence ID" value="MCZ4520521.1"/>
    <property type="molecule type" value="Genomic_DNA"/>
</dbReference>